<dbReference type="EMBL" id="JAGQLL010000012">
    <property type="protein sequence ID" value="MCA9379779.1"/>
    <property type="molecule type" value="Genomic_DNA"/>
</dbReference>
<feature type="binding site" evidence="2">
    <location>
        <position position="100"/>
    </location>
    <ligand>
        <name>Fe cation</name>
        <dbReference type="ChEBI" id="CHEBI:24875"/>
    </ligand>
</feature>
<keyword evidence="2" id="KW-0479">Metal-binding</keyword>
<evidence type="ECO:0000313" key="4">
    <source>
        <dbReference type="Proteomes" id="UP000745577"/>
    </source>
</evidence>
<dbReference type="GO" id="GO:0006412">
    <property type="term" value="P:translation"/>
    <property type="evidence" value="ECO:0007669"/>
    <property type="project" value="UniProtKB-UniRule"/>
</dbReference>
<dbReference type="Proteomes" id="UP000745577">
    <property type="component" value="Unassembled WGS sequence"/>
</dbReference>
<dbReference type="InterPro" id="IPR023635">
    <property type="entry name" value="Peptide_deformylase"/>
</dbReference>
<dbReference type="SUPFAM" id="SSF56420">
    <property type="entry name" value="Peptide deformylase"/>
    <property type="match status" value="1"/>
</dbReference>
<reference evidence="3" key="1">
    <citation type="submission" date="2020-04" db="EMBL/GenBank/DDBJ databases">
        <authorList>
            <person name="Zhang T."/>
        </authorList>
    </citation>
    <scope>NUCLEOTIDE SEQUENCE</scope>
    <source>
        <strain evidence="3">HKST-UBA15</strain>
    </source>
</reference>
<evidence type="ECO:0000256" key="2">
    <source>
        <dbReference type="HAMAP-Rule" id="MF_00163"/>
    </source>
</evidence>
<dbReference type="GO" id="GO:0042586">
    <property type="term" value="F:peptide deformylase activity"/>
    <property type="evidence" value="ECO:0007669"/>
    <property type="project" value="UniProtKB-UniRule"/>
</dbReference>
<gene>
    <name evidence="2" type="primary">def</name>
    <name evidence="3" type="ORF">KC675_01220</name>
</gene>
<dbReference type="PANTHER" id="PTHR10458">
    <property type="entry name" value="PEPTIDE DEFORMYLASE"/>
    <property type="match status" value="1"/>
</dbReference>
<dbReference type="PANTHER" id="PTHR10458:SF22">
    <property type="entry name" value="PEPTIDE DEFORMYLASE"/>
    <property type="match status" value="1"/>
</dbReference>
<keyword evidence="2" id="KW-0378">Hydrolase</keyword>
<dbReference type="PRINTS" id="PR01576">
    <property type="entry name" value="PDEFORMYLASE"/>
</dbReference>
<evidence type="ECO:0000256" key="1">
    <source>
        <dbReference type="ARBA" id="ARBA00010759"/>
    </source>
</evidence>
<dbReference type="PIRSF" id="PIRSF004749">
    <property type="entry name" value="Pep_def"/>
    <property type="match status" value="1"/>
</dbReference>
<dbReference type="EC" id="3.5.1.88" evidence="2"/>
<dbReference type="InterPro" id="IPR036821">
    <property type="entry name" value="Peptide_deformylase_sf"/>
</dbReference>
<comment type="cofactor">
    <cofactor evidence="2">
        <name>Fe(2+)</name>
        <dbReference type="ChEBI" id="CHEBI:29033"/>
    </cofactor>
    <text evidence="2">Binds 1 Fe(2+) ion.</text>
</comment>
<sequence>MIIKDLKQIGDPHFKQKLNLVKDFSDSELLGLVKDLKDTLYIHELVGLAANQIGGSFRVFVTEVRKTKFRNPLKPDPLRVYINPEIIYYSEEMEESYEGCGSVAYSKLFAPVIRSNKIEICAKNINGKEFTLEAEGLLARVIQHEVDHLNNIEFIEKVSDWSKAMSSEEYRRSLLS</sequence>
<comment type="caution">
    <text evidence="3">The sequence shown here is derived from an EMBL/GenBank/DDBJ whole genome shotgun (WGS) entry which is preliminary data.</text>
</comment>
<keyword evidence="2" id="KW-0648">Protein biosynthesis</keyword>
<dbReference type="Gene3D" id="3.90.45.10">
    <property type="entry name" value="Peptide deformylase"/>
    <property type="match status" value="1"/>
</dbReference>
<dbReference type="HAMAP" id="MF_00163">
    <property type="entry name" value="Pep_deformylase"/>
    <property type="match status" value="1"/>
</dbReference>
<organism evidence="3 4">
    <name type="scientific">Candidatus Dojkabacteria bacterium</name>
    <dbReference type="NCBI Taxonomy" id="2099670"/>
    <lineage>
        <taxon>Bacteria</taxon>
        <taxon>Candidatus Dojkabacteria</taxon>
    </lineage>
</organism>
<comment type="function">
    <text evidence="2">Removes the formyl group from the N-terminal Met of newly synthesized proteins. Requires at least a dipeptide for an efficient rate of reaction. N-terminal L-methionine is a prerequisite for activity but the enzyme has broad specificity at other positions.</text>
</comment>
<accession>A0A955I893</accession>
<dbReference type="Pfam" id="PF01327">
    <property type="entry name" value="Pep_deformylase"/>
    <property type="match status" value="1"/>
</dbReference>
<dbReference type="AlphaFoldDB" id="A0A955I893"/>
<feature type="binding site" evidence="2">
    <location>
        <position position="148"/>
    </location>
    <ligand>
        <name>Fe cation</name>
        <dbReference type="ChEBI" id="CHEBI:24875"/>
    </ligand>
</feature>
<feature type="active site" evidence="2">
    <location>
        <position position="145"/>
    </location>
</feature>
<dbReference type="GO" id="GO:0046872">
    <property type="term" value="F:metal ion binding"/>
    <property type="evidence" value="ECO:0007669"/>
    <property type="project" value="UniProtKB-KW"/>
</dbReference>
<comment type="catalytic activity">
    <reaction evidence="2">
        <text>N-terminal N-formyl-L-methionyl-[peptide] + H2O = N-terminal L-methionyl-[peptide] + formate</text>
        <dbReference type="Rhea" id="RHEA:24420"/>
        <dbReference type="Rhea" id="RHEA-COMP:10639"/>
        <dbReference type="Rhea" id="RHEA-COMP:10640"/>
        <dbReference type="ChEBI" id="CHEBI:15377"/>
        <dbReference type="ChEBI" id="CHEBI:15740"/>
        <dbReference type="ChEBI" id="CHEBI:49298"/>
        <dbReference type="ChEBI" id="CHEBI:64731"/>
        <dbReference type="EC" id="3.5.1.88"/>
    </reaction>
</comment>
<reference evidence="3" key="2">
    <citation type="journal article" date="2021" name="Microbiome">
        <title>Successional dynamics and alternative stable states in a saline activated sludge microbial community over 9 years.</title>
        <authorList>
            <person name="Wang Y."/>
            <person name="Ye J."/>
            <person name="Ju F."/>
            <person name="Liu L."/>
            <person name="Boyd J.A."/>
            <person name="Deng Y."/>
            <person name="Parks D.H."/>
            <person name="Jiang X."/>
            <person name="Yin X."/>
            <person name="Woodcroft B.J."/>
            <person name="Tyson G.W."/>
            <person name="Hugenholtz P."/>
            <person name="Polz M.F."/>
            <person name="Zhang T."/>
        </authorList>
    </citation>
    <scope>NUCLEOTIDE SEQUENCE</scope>
    <source>
        <strain evidence="3">HKST-UBA15</strain>
    </source>
</reference>
<dbReference type="CDD" id="cd00487">
    <property type="entry name" value="Pep_deformylase"/>
    <property type="match status" value="1"/>
</dbReference>
<protein>
    <recommendedName>
        <fullName evidence="2">Peptide deformylase</fullName>
        <shortName evidence="2">PDF</shortName>
        <ecNumber evidence="2">3.5.1.88</ecNumber>
    </recommendedName>
    <alternativeName>
        <fullName evidence="2">Polypeptide deformylase</fullName>
    </alternativeName>
</protein>
<evidence type="ECO:0000313" key="3">
    <source>
        <dbReference type="EMBL" id="MCA9379779.1"/>
    </source>
</evidence>
<feature type="binding site" evidence="2">
    <location>
        <position position="144"/>
    </location>
    <ligand>
        <name>Fe cation</name>
        <dbReference type="ChEBI" id="CHEBI:24875"/>
    </ligand>
</feature>
<keyword evidence="2" id="KW-0408">Iron</keyword>
<name>A0A955I893_9BACT</name>
<proteinExistence type="inferred from homology"/>
<comment type="similarity">
    <text evidence="1 2">Belongs to the polypeptide deformylase family.</text>
</comment>